<dbReference type="AlphaFoldDB" id="A0A1Y5T3P2"/>
<dbReference type="OrthoDB" id="7865311at2"/>
<evidence type="ECO:0000313" key="2">
    <source>
        <dbReference type="Proteomes" id="UP000193623"/>
    </source>
</evidence>
<accession>A0A1Y5T3P2</accession>
<reference evidence="1 2" key="1">
    <citation type="submission" date="2017-03" db="EMBL/GenBank/DDBJ databases">
        <authorList>
            <person name="Afonso C.L."/>
            <person name="Miller P.J."/>
            <person name="Scott M.A."/>
            <person name="Spackman E."/>
            <person name="Goraichik I."/>
            <person name="Dimitrov K.M."/>
            <person name="Suarez D.L."/>
            <person name="Swayne D.E."/>
        </authorList>
    </citation>
    <scope>NUCLEOTIDE SEQUENCE [LARGE SCALE GENOMIC DNA]</scope>
    <source>
        <strain evidence="1 2">CECT 8397</strain>
    </source>
</reference>
<keyword evidence="2" id="KW-1185">Reference proteome</keyword>
<dbReference type="PROSITE" id="PS51257">
    <property type="entry name" value="PROKAR_LIPOPROTEIN"/>
    <property type="match status" value="1"/>
</dbReference>
<evidence type="ECO:0000313" key="1">
    <source>
        <dbReference type="EMBL" id="SLN51578.1"/>
    </source>
</evidence>
<dbReference type="RefSeq" id="WP_085865086.1">
    <property type="nucleotide sequence ID" value="NZ_FWFT01000004.1"/>
</dbReference>
<sequence length="304" mass="31107">MRGLVFGIGAIAFLGGCGNPLDGTARLSEVTSNAPSASVAATQTSSGQGGLFGRLLNRTPDDPANAAVAAALADVATTADVEPAAAAADTPARGGLFGLFRGNRSSTAEAEVTPARAPSPARFGGLFGGDGASDAPRTGPDATDVEAGTILPFAQIARVCGVGRRDLGTALGSGGGFTVFDTNPNLTTPRPFYITGFADNCARTFTGAVTVAGDIQTHEFIRYQPSNERIAYTTADNAYEAIKASVCRVGRGQPCGARADRLNRNTYFISVYSFFGGTFSAVPTEWAQILLHDGSVLAVSVKDG</sequence>
<protein>
    <submittedName>
        <fullName evidence="1">Uncharacterized protein</fullName>
    </submittedName>
</protein>
<name>A0A1Y5T3P2_9RHOB</name>
<dbReference type="Proteomes" id="UP000193623">
    <property type="component" value="Unassembled WGS sequence"/>
</dbReference>
<organism evidence="1 2">
    <name type="scientific">Pseudooctadecabacter jejudonensis</name>
    <dbReference type="NCBI Taxonomy" id="1391910"/>
    <lineage>
        <taxon>Bacteria</taxon>
        <taxon>Pseudomonadati</taxon>
        <taxon>Pseudomonadota</taxon>
        <taxon>Alphaproteobacteria</taxon>
        <taxon>Rhodobacterales</taxon>
        <taxon>Paracoccaceae</taxon>
        <taxon>Pseudooctadecabacter</taxon>
    </lineage>
</organism>
<proteinExistence type="predicted"/>
<dbReference type="EMBL" id="FWFT01000004">
    <property type="protein sequence ID" value="SLN51578.1"/>
    <property type="molecule type" value="Genomic_DNA"/>
</dbReference>
<gene>
    <name evidence="1" type="ORF">PSJ8397_02700</name>
</gene>